<dbReference type="PANTHER" id="PTHR43105">
    <property type="entry name" value="RESPIRATORY NITRATE REDUCTASE"/>
    <property type="match status" value="1"/>
</dbReference>
<dbReference type="SUPFAM" id="SSF53706">
    <property type="entry name" value="Formate dehydrogenase/DMSO reductase, domains 1-3"/>
    <property type="match status" value="1"/>
</dbReference>
<dbReference type="GO" id="GO:0046872">
    <property type="term" value="F:metal ion binding"/>
    <property type="evidence" value="ECO:0007669"/>
    <property type="project" value="UniProtKB-KW"/>
</dbReference>
<dbReference type="Pfam" id="PF00384">
    <property type="entry name" value="Molybdopterin"/>
    <property type="match status" value="1"/>
</dbReference>
<comment type="caution">
    <text evidence="5">The sequence shown here is derived from an EMBL/GenBank/DDBJ whole genome shotgun (WGS) entry which is preliminary data.</text>
</comment>
<feature type="domain" description="Molybdopterin oxidoreductase" evidence="4">
    <location>
        <begin position="5"/>
        <end position="79"/>
    </location>
</feature>
<dbReference type="GO" id="GO:0003954">
    <property type="term" value="F:NADH dehydrogenase activity"/>
    <property type="evidence" value="ECO:0007669"/>
    <property type="project" value="TreeGrafter"/>
</dbReference>
<sequence length="80" mass="9005">MKYTRLTQPLVRDNGELRPASWDEALDRAAAGFQRNLDAHGPDAYGMFSCSRATNEMNFMAQKFTRVVMGSNNVDSCNRT</sequence>
<protein>
    <submittedName>
        <fullName evidence="5">Molybdopterin-dependent oxidoreductase-like protein</fullName>
    </submittedName>
</protein>
<dbReference type="GO" id="GO:0051536">
    <property type="term" value="F:iron-sulfur cluster binding"/>
    <property type="evidence" value="ECO:0007669"/>
    <property type="project" value="UniProtKB-KW"/>
</dbReference>
<name>A0A2T0PY66_9ACTN</name>
<evidence type="ECO:0000313" key="6">
    <source>
        <dbReference type="Proteomes" id="UP000237846"/>
    </source>
</evidence>
<evidence type="ECO:0000256" key="2">
    <source>
        <dbReference type="ARBA" id="ARBA00023004"/>
    </source>
</evidence>
<accession>A0A2T0PY66</accession>
<dbReference type="AlphaFoldDB" id="A0A2T0PY66"/>
<dbReference type="EMBL" id="PVZC01000007">
    <property type="protein sequence ID" value="PRX96495.1"/>
    <property type="molecule type" value="Genomic_DNA"/>
</dbReference>
<dbReference type="PANTHER" id="PTHR43105:SF10">
    <property type="entry name" value="NADH-QUINONE OXIDOREDUCTASE SUBUNIT G"/>
    <property type="match status" value="1"/>
</dbReference>
<dbReference type="GO" id="GO:0022904">
    <property type="term" value="P:respiratory electron transport chain"/>
    <property type="evidence" value="ECO:0007669"/>
    <property type="project" value="TreeGrafter"/>
</dbReference>
<evidence type="ECO:0000256" key="3">
    <source>
        <dbReference type="ARBA" id="ARBA00023014"/>
    </source>
</evidence>
<dbReference type="GO" id="GO:0016020">
    <property type="term" value="C:membrane"/>
    <property type="evidence" value="ECO:0007669"/>
    <property type="project" value="TreeGrafter"/>
</dbReference>
<reference evidence="5 6" key="1">
    <citation type="submission" date="2018-03" db="EMBL/GenBank/DDBJ databases">
        <title>Genomic Encyclopedia of Archaeal and Bacterial Type Strains, Phase II (KMG-II): from individual species to whole genera.</title>
        <authorList>
            <person name="Goeker M."/>
        </authorList>
    </citation>
    <scope>NUCLEOTIDE SEQUENCE [LARGE SCALE GENOMIC DNA]</scope>
    <source>
        <strain evidence="5 6">DSM 45601</strain>
    </source>
</reference>
<keyword evidence="3" id="KW-0411">Iron-sulfur</keyword>
<keyword evidence="1" id="KW-0479">Metal-binding</keyword>
<keyword evidence="2" id="KW-0408">Iron</keyword>
<proteinExistence type="predicted"/>
<evidence type="ECO:0000259" key="4">
    <source>
        <dbReference type="Pfam" id="PF00384"/>
    </source>
</evidence>
<dbReference type="InterPro" id="IPR050123">
    <property type="entry name" value="Prok_molybdopt-oxidoreductase"/>
</dbReference>
<dbReference type="Gene3D" id="3.40.50.740">
    <property type="match status" value="1"/>
</dbReference>
<keyword evidence="6" id="KW-1185">Reference proteome</keyword>
<dbReference type="InterPro" id="IPR006656">
    <property type="entry name" value="Mopterin_OxRdtase"/>
</dbReference>
<gene>
    <name evidence="5" type="ORF">CLV72_10715</name>
</gene>
<organism evidence="5 6">
    <name type="scientific">Allonocardiopsis opalescens</name>
    <dbReference type="NCBI Taxonomy" id="1144618"/>
    <lineage>
        <taxon>Bacteria</taxon>
        <taxon>Bacillati</taxon>
        <taxon>Actinomycetota</taxon>
        <taxon>Actinomycetes</taxon>
        <taxon>Streptosporangiales</taxon>
        <taxon>Allonocardiopsis</taxon>
    </lineage>
</organism>
<dbReference type="Proteomes" id="UP000237846">
    <property type="component" value="Unassembled WGS sequence"/>
</dbReference>
<evidence type="ECO:0000313" key="5">
    <source>
        <dbReference type="EMBL" id="PRX96495.1"/>
    </source>
</evidence>
<evidence type="ECO:0000256" key="1">
    <source>
        <dbReference type="ARBA" id="ARBA00022723"/>
    </source>
</evidence>